<evidence type="ECO:0000313" key="2">
    <source>
        <dbReference type="EMBL" id="EHR59929.1"/>
    </source>
</evidence>
<dbReference type="RefSeq" id="WP_005454179.1">
    <property type="nucleotide sequence ID" value="NZ_CM001440.1"/>
</dbReference>
<keyword evidence="1" id="KW-0812">Transmembrane</keyword>
<feature type="transmembrane region" description="Helical" evidence="1">
    <location>
        <begin position="12"/>
        <end position="35"/>
    </location>
</feature>
<name>H5XMI0_9PSEU</name>
<sequence length="247" mass="25527">MTSTDVRRDVWFPLVALGAVVLGSVVETLVAPTLVPVAIGESFGRTAYVSVLTGTGEGPGTQFLSTSPLQVVPRASHEYWLYAALACWLALLFWYRRAWPWWQVMGTGLAVPLVFVLGIGCVAAGATHTEDPLTVPALLLGLAVLAGGWARLGQGRGRWLGGAVCAALSAALAFLGASTLLPTGAAVLLVGGTALAWFTRSGLVAVATVTAVAALAWLPGPMWPAVVASVVPLGAAAASRHPRLRRV</sequence>
<protein>
    <submittedName>
        <fullName evidence="2">Uncharacterized protein</fullName>
    </submittedName>
</protein>
<accession>H5XMI0</accession>
<organism evidence="2 3">
    <name type="scientific">Saccharomonospora cyanea NA-134</name>
    <dbReference type="NCBI Taxonomy" id="882082"/>
    <lineage>
        <taxon>Bacteria</taxon>
        <taxon>Bacillati</taxon>
        <taxon>Actinomycetota</taxon>
        <taxon>Actinomycetes</taxon>
        <taxon>Pseudonocardiales</taxon>
        <taxon>Pseudonocardiaceae</taxon>
        <taxon>Saccharomonospora</taxon>
    </lineage>
</organism>
<evidence type="ECO:0000256" key="1">
    <source>
        <dbReference type="SAM" id="Phobius"/>
    </source>
</evidence>
<feature type="transmembrane region" description="Helical" evidence="1">
    <location>
        <begin position="159"/>
        <end position="177"/>
    </location>
</feature>
<evidence type="ECO:0000313" key="3">
    <source>
        <dbReference type="Proteomes" id="UP000002791"/>
    </source>
</evidence>
<keyword evidence="1" id="KW-0472">Membrane</keyword>
<keyword evidence="3" id="KW-1185">Reference proteome</keyword>
<feature type="transmembrane region" description="Helical" evidence="1">
    <location>
        <begin position="107"/>
        <end position="127"/>
    </location>
</feature>
<gene>
    <name evidence="2" type="ORF">SaccyDRAFT_1016</name>
</gene>
<reference evidence="2 3" key="1">
    <citation type="submission" date="2011-11" db="EMBL/GenBank/DDBJ databases">
        <title>The Noncontiguous Finished sequence of Saccharomonospora cyanea NA-134.</title>
        <authorList>
            <consortium name="US DOE Joint Genome Institute"/>
            <person name="Lucas S."/>
            <person name="Han J."/>
            <person name="Lapidus A."/>
            <person name="Cheng J.-F."/>
            <person name="Goodwin L."/>
            <person name="Pitluck S."/>
            <person name="Peters L."/>
            <person name="Ovchinnikova G."/>
            <person name="Lu M."/>
            <person name="Detter J.C."/>
            <person name="Han C."/>
            <person name="Tapia R."/>
            <person name="Land M."/>
            <person name="Hauser L."/>
            <person name="Kyrpides N."/>
            <person name="Ivanova N."/>
            <person name="Pagani I."/>
            <person name="Brambilla E.-M."/>
            <person name="Klenk H.-P."/>
            <person name="Woyke T."/>
        </authorList>
    </citation>
    <scope>NUCLEOTIDE SEQUENCE [LARGE SCALE GENOMIC DNA]</scope>
    <source>
        <strain evidence="2 3">NA-134</strain>
    </source>
</reference>
<dbReference type="HOGENOM" id="CLU_1123860_0_0_11"/>
<dbReference type="Proteomes" id="UP000002791">
    <property type="component" value="Chromosome"/>
</dbReference>
<feature type="transmembrane region" description="Helical" evidence="1">
    <location>
        <begin position="197"/>
        <end position="218"/>
    </location>
</feature>
<dbReference type="AlphaFoldDB" id="H5XMI0"/>
<feature type="transmembrane region" description="Helical" evidence="1">
    <location>
        <begin position="79"/>
        <end position="95"/>
    </location>
</feature>
<proteinExistence type="predicted"/>
<feature type="transmembrane region" description="Helical" evidence="1">
    <location>
        <begin position="133"/>
        <end position="152"/>
    </location>
</feature>
<dbReference type="EMBL" id="CM001440">
    <property type="protein sequence ID" value="EHR59929.1"/>
    <property type="molecule type" value="Genomic_DNA"/>
</dbReference>
<keyword evidence="1" id="KW-1133">Transmembrane helix</keyword>